<dbReference type="InterPro" id="IPR057207">
    <property type="entry name" value="FBXL15_LRR"/>
</dbReference>
<dbReference type="GO" id="GO:0019005">
    <property type="term" value="C:SCF ubiquitin ligase complex"/>
    <property type="evidence" value="ECO:0007669"/>
    <property type="project" value="TreeGrafter"/>
</dbReference>
<dbReference type="SUPFAM" id="SSF52047">
    <property type="entry name" value="RNI-like"/>
    <property type="match status" value="2"/>
</dbReference>
<evidence type="ECO:0000313" key="2">
    <source>
        <dbReference type="EMBL" id="CAA7407278.1"/>
    </source>
</evidence>
<reference evidence="2" key="1">
    <citation type="submission" date="2020-02" db="EMBL/GenBank/DDBJ databases">
        <authorList>
            <person name="Scholz U."/>
            <person name="Mascher M."/>
            <person name="Fiebig A."/>
        </authorList>
    </citation>
    <scope>NUCLEOTIDE SEQUENCE</scope>
</reference>
<feature type="domain" description="F-box/LRR-repeat protein 15-like leucin rich repeat" evidence="1">
    <location>
        <begin position="396"/>
        <end position="526"/>
    </location>
</feature>
<gene>
    <name evidence="2" type="ORF">SI8410_13017956</name>
</gene>
<organism evidence="2 3">
    <name type="scientific">Spirodela intermedia</name>
    <name type="common">Intermediate duckweed</name>
    <dbReference type="NCBI Taxonomy" id="51605"/>
    <lineage>
        <taxon>Eukaryota</taxon>
        <taxon>Viridiplantae</taxon>
        <taxon>Streptophyta</taxon>
        <taxon>Embryophyta</taxon>
        <taxon>Tracheophyta</taxon>
        <taxon>Spermatophyta</taxon>
        <taxon>Magnoliopsida</taxon>
        <taxon>Liliopsida</taxon>
        <taxon>Araceae</taxon>
        <taxon>Lemnoideae</taxon>
        <taxon>Spirodela</taxon>
    </lineage>
</organism>
<evidence type="ECO:0000259" key="1">
    <source>
        <dbReference type="Pfam" id="PF25372"/>
    </source>
</evidence>
<dbReference type="Gene3D" id="1.20.1280.50">
    <property type="match status" value="1"/>
</dbReference>
<dbReference type="EMBL" id="LR746276">
    <property type="protein sequence ID" value="CAA7407278.1"/>
    <property type="molecule type" value="Genomic_DNA"/>
</dbReference>
<dbReference type="InterPro" id="IPR032675">
    <property type="entry name" value="LRR_dom_sf"/>
</dbReference>
<evidence type="ECO:0000313" key="3">
    <source>
        <dbReference type="Proteomes" id="UP000663760"/>
    </source>
</evidence>
<dbReference type="InterPro" id="IPR006553">
    <property type="entry name" value="Leu-rich_rpt_Cys-con_subtyp"/>
</dbReference>
<dbReference type="Pfam" id="PF25372">
    <property type="entry name" value="DUF7885"/>
    <property type="match status" value="1"/>
</dbReference>
<keyword evidence="3" id="KW-1185">Reference proteome</keyword>
<proteinExistence type="predicted"/>
<dbReference type="GO" id="GO:0031146">
    <property type="term" value="P:SCF-dependent proteasomal ubiquitin-dependent protein catabolic process"/>
    <property type="evidence" value="ECO:0007669"/>
    <property type="project" value="TreeGrafter"/>
</dbReference>
<accession>A0A7I8LDA0</accession>
<dbReference type="SMART" id="SM00367">
    <property type="entry name" value="LRR_CC"/>
    <property type="match status" value="8"/>
</dbReference>
<name>A0A7I8LDA0_SPIIN</name>
<dbReference type="Proteomes" id="UP000663760">
    <property type="component" value="Chromosome 13"/>
</dbReference>
<protein>
    <recommendedName>
        <fullName evidence="1">F-box/LRR-repeat protein 15-like leucin rich repeat domain-containing protein</fullName>
    </recommendedName>
</protein>
<dbReference type="Gene3D" id="3.80.10.10">
    <property type="entry name" value="Ribonuclease Inhibitor"/>
    <property type="match status" value="3"/>
</dbReference>
<sequence length="578" mass="64426">MSECAVALPEDCWELVFRRLGDERLMDPVSLVCRRFLSITNRIRSDLTVSDRTVVVHGGGGPTQLFRRFPNLRRIAASDFHGNLDRLVQDMSRSGLKLEAVDLHGQRQCFPRSAMKELGLRMGDSLKALILGRFLHLENDDVLAIAESFPNLELLDISHPQRELDHSSELRQMVTDRAIEVLSLNLRNLKSIHLSGNHFLSDSALVSLSTNCPNLTEVVAHDCSFMRGEGIVFVLHHSPNLTSVSVNRIAVLSRLMSVESNPFYRARTLRHLSLSRMLVPDELLVSLGDMDLQMRELSLSDCWGLSFTGLASVLQAYGRSLRRLVLIGLSFLSDGMMISVLPHLSNMNFINLSCCCDLSNTTFFSILRNCLCIEQIEMSKTTVGQGLLPAAPCLNQRLKSLRLTENPYLDDDTVGLIAGSCPRLDSLDISYCWDVTEEGMRNLGERCPEITELSIKGCTQIKSLGTSSGFLKLKTLKATGSGLHDKALSVLAQSCEGLSQLDLDGCPEVTEKGVKDVVMGCKRLQQLYLGPQSLDLNVLNWIVSSRLLLRKIVWQSGFLPLRLQDLFLSHDCVVRTRK</sequence>
<dbReference type="PANTHER" id="PTHR13318">
    <property type="entry name" value="PARTNER OF PAIRED, ISOFORM B-RELATED"/>
    <property type="match status" value="1"/>
</dbReference>
<dbReference type="AlphaFoldDB" id="A0A7I8LDA0"/>
<dbReference type="OrthoDB" id="6066220at2759"/>